<dbReference type="SMART" id="SM00150">
    <property type="entry name" value="SPEC"/>
    <property type="match status" value="9"/>
</dbReference>
<dbReference type="InterPro" id="IPR018159">
    <property type="entry name" value="Spectrin/alpha-actinin"/>
</dbReference>
<dbReference type="SUPFAM" id="SSF46966">
    <property type="entry name" value="Spectrin repeat"/>
    <property type="match status" value="8"/>
</dbReference>
<dbReference type="Gene3D" id="1.10.418.10">
    <property type="entry name" value="Calponin-like domain"/>
    <property type="match status" value="2"/>
</dbReference>
<evidence type="ECO:0000256" key="1">
    <source>
        <dbReference type="ARBA" id="ARBA00022737"/>
    </source>
</evidence>
<dbReference type="Pfam" id="PF00307">
    <property type="entry name" value="CH"/>
    <property type="match status" value="1"/>
</dbReference>
<reference evidence="6" key="1">
    <citation type="submission" date="2022-11" db="EMBL/GenBank/DDBJ databases">
        <title>Centuries of genome instability and evolution in soft-shell clam transmissible cancer (bioRxiv).</title>
        <authorList>
            <person name="Hart S.F.M."/>
            <person name="Yonemitsu M.A."/>
            <person name="Giersch R.M."/>
            <person name="Beal B.F."/>
            <person name="Arriagada G."/>
            <person name="Davis B.W."/>
            <person name="Ostrander E.A."/>
            <person name="Goff S.P."/>
            <person name="Metzger M.J."/>
        </authorList>
    </citation>
    <scope>NUCLEOTIDE SEQUENCE</scope>
    <source>
        <strain evidence="6">MELC-2E11</strain>
        <tissue evidence="6">Siphon/mantle</tissue>
    </source>
</reference>
<dbReference type="InterPro" id="IPR001589">
    <property type="entry name" value="Actinin_actin-bd_CS"/>
</dbReference>
<evidence type="ECO:0000313" key="7">
    <source>
        <dbReference type="Proteomes" id="UP001164746"/>
    </source>
</evidence>
<evidence type="ECO:0000259" key="5">
    <source>
        <dbReference type="PROSITE" id="PS50021"/>
    </source>
</evidence>
<keyword evidence="3" id="KW-0175">Coiled coil</keyword>
<protein>
    <submittedName>
        <fullName evidence="6">DMD-like protein</fullName>
    </submittedName>
</protein>
<evidence type="ECO:0000256" key="3">
    <source>
        <dbReference type="SAM" id="Coils"/>
    </source>
</evidence>
<dbReference type="Pfam" id="PF00435">
    <property type="entry name" value="Spectrin"/>
    <property type="match status" value="5"/>
</dbReference>
<name>A0ABY7EI19_MYAAR</name>
<keyword evidence="7" id="KW-1185">Reference proteome</keyword>
<keyword evidence="1" id="KW-0677">Repeat</keyword>
<dbReference type="SUPFAM" id="SSF47576">
    <property type="entry name" value="Calponin-homology domain, CH-domain"/>
    <property type="match status" value="1"/>
</dbReference>
<dbReference type="Proteomes" id="UP001164746">
    <property type="component" value="Chromosome 6"/>
</dbReference>
<feature type="compositionally biased region" description="Basic and acidic residues" evidence="4">
    <location>
        <begin position="574"/>
        <end position="587"/>
    </location>
</feature>
<feature type="coiled-coil region" evidence="3">
    <location>
        <begin position="366"/>
        <end position="396"/>
    </location>
</feature>
<organism evidence="6 7">
    <name type="scientific">Mya arenaria</name>
    <name type="common">Soft-shell clam</name>
    <dbReference type="NCBI Taxonomy" id="6604"/>
    <lineage>
        <taxon>Eukaryota</taxon>
        <taxon>Metazoa</taxon>
        <taxon>Spiralia</taxon>
        <taxon>Lophotrochozoa</taxon>
        <taxon>Mollusca</taxon>
        <taxon>Bivalvia</taxon>
        <taxon>Autobranchia</taxon>
        <taxon>Heteroconchia</taxon>
        <taxon>Euheterodonta</taxon>
        <taxon>Imparidentia</taxon>
        <taxon>Neoheterodontei</taxon>
        <taxon>Myida</taxon>
        <taxon>Myoidea</taxon>
        <taxon>Myidae</taxon>
        <taxon>Mya</taxon>
    </lineage>
</organism>
<dbReference type="Gene3D" id="1.20.58.60">
    <property type="match status" value="7"/>
</dbReference>
<dbReference type="PROSITE" id="PS00020">
    <property type="entry name" value="ACTININ_2"/>
    <property type="match status" value="1"/>
</dbReference>
<dbReference type="InterPro" id="IPR001715">
    <property type="entry name" value="CH_dom"/>
</dbReference>
<feature type="domain" description="Calponin-homology (CH)" evidence="5">
    <location>
        <begin position="1"/>
        <end position="31"/>
    </location>
</feature>
<dbReference type="InterPro" id="IPR002017">
    <property type="entry name" value="Spectrin_repeat"/>
</dbReference>
<feature type="coiled-coil region" evidence="3">
    <location>
        <begin position="809"/>
        <end position="856"/>
    </location>
</feature>
<dbReference type="SMART" id="SM00033">
    <property type="entry name" value="CH"/>
    <property type="match status" value="1"/>
</dbReference>
<proteinExistence type="predicted"/>
<keyword evidence="2" id="KW-0009">Actin-binding</keyword>
<accession>A0ABY7EI19</accession>
<dbReference type="CDD" id="cd00176">
    <property type="entry name" value="SPEC"/>
    <property type="match status" value="5"/>
</dbReference>
<evidence type="ECO:0000256" key="2">
    <source>
        <dbReference type="ARBA" id="ARBA00023203"/>
    </source>
</evidence>
<dbReference type="InterPro" id="IPR036872">
    <property type="entry name" value="CH_dom_sf"/>
</dbReference>
<sequence>IKLVNISSNDIVDGNQKLTLGLVWSIILHWQVKDVMKDLMDDLRQTNLERTLLVWCRHSTQGYADVDVKNFTTSWRSGLAFNALIHKYKPELFSYEALLPELFNYEALLSKTAEERLEHAFNVAHENLGVDPLLDPEDVTVETPDKKSIIMYLTCLFKVLPHTDIPTDPDRDISLSPTTPISPGSFSKSMNIGIQESKTSGTLMAASLSSPSSRQSTMSSSGSVDLLSYQDSLENVLTWLLEAEEVIEKQKPIGEDVTVVKKQFSEHEEFMLELTRHQDSIGAVLRDGNDLIVEGKVKAEEEQEIRVQMGLLNNRWEELRLKALERQSKLQITLMSLQQKQLDELATWLTQMEARISVAGKLGSDLAQVRRQIEDHKKLQEELDHQQKKVDSLQNMVVVVDDNNTESACEAMETQLQSLGKRWAAICHWTEEQWLLLQQVLLKWQAFSDDRATFAEWLSDREVWIERMQKEDLSDTNVATIERDMVTQVQKFEDLYETGQQIVLCVNNEEAVKTISTDLEMFQERWKLLVENMEIQSKQIVGLGLELSEVPEVSEEMTVSSEARLDASTPSDTGMKRPRLESPAKRQLDSEMAELNEWFEKIESGLELLAQDESTAGEDSFTPEEQMVLIEDSENEIIMQTSTVENVLALGKTVQEELEKAGESADSVSTTVQNLERRWNAVKTLLTGTKVIVESNVNTKKFYDELKSLTELVTTYEKWLTATEIIAEETPDITRQMEQCKVKLRAMRSQEERIQKLSSLANSLSSSDNTIRYDFDTFHTRWKKVLQRIGERQGHLSEALDRIPPRAYLEAMEALLKWLTNNLDVLQSEKFTVNNLLTMEKQLKQFNTLNEDLHEQRSSRDYLTKTGNDLIMKAPSSVKAAQLESDLKTLNNKWNTVSMAMETRIQELESAIEQLREYDTLRDGFRTWMTEMDIFLHAEDPTKGDLPTLKAQLAESAGVQNDILTLQKNMDQINHLYRGLSINIDSAFEAKLSQEVEEVNTNWNKVLMLAEQQRQRLKGSLDSSQEVYREINKIIAWLEPLKEEISNKDYSVESLNDLQGLRSDMLDREGEVTQLTDTANEMLSKAPSGSLQDLARSLMRMNTLWSHTLQRVEHYHRLFLSSDQTWRQFKNALDEESRYLDRLESKMRRSSLSSADVEEISEHMDARETVRQLEAGINEAQGVERRLLQVTQWMSEVDTELQNRLDADVLAGDVPDESEQMKEEFSQQEVTFRELDGQVEAYRSSGRLEAGQRLDYQLQRIKRQMTDLNTKFQKFQRPADFEPKQNHVKRELNNIQDRIYMLEKFYTTMSELKSEVEYVIKTGRGMVDKRQVTEGKTKIEKAMKLTKKLRKEASAVHDFISRSNEELDTRIQANSVENRHKDLTFAKATLEEMLRRKSLLTSMRELVRQVGEITEDGDASTPISPDEKFQDFQTKCMKLKEWLSQTDAVIQTHTSLLEEQQASDFWIAKLQTLQKNCNEKTSDLEEVRMNALAIMDGSGRYSAMVEPELSQINQQWDELTKTLK</sequence>
<feature type="region of interest" description="Disordered" evidence="4">
    <location>
        <begin position="554"/>
        <end position="587"/>
    </location>
</feature>
<dbReference type="PROSITE" id="PS50021">
    <property type="entry name" value="CH"/>
    <property type="match status" value="2"/>
</dbReference>
<feature type="domain" description="Calponin-homology (CH)" evidence="5">
    <location>
        <begin position="46"/>
        <end position="161"/>
    </location>
</feature>
<evidence type="ECO:0000256" key="4">
    <source>
        <dbReference type="SAM" id="MobiDB-lite"/>
    </source>
</evidence>
<dbReference type="PANTHER" id="PTHR11915">
    <property type="entry name" value="SPECTRIN/FILAMIN RELATED CYTOSKELETAL PROTEIN"/>
    <property type="match status" value="1"/>
</dbReference>
<feature type="non-terminal residue" evidence="6">
    <location>
        <position position="1524"/>
    </location>
</feature>
<evidence type="ECO:0000313" key="6">
    <source>
        <dbReference type="EMBL" id="WAR08770.1"/>
    </source>
</evidence>
<gene>
    <name evidence="6" type="ORF">MAR_018728</name>
</gene>
<feature type="non-terminal residue" evidence="6">
    <location>
        <position position="1"/>
    </location>
</feature>
<dbReference type="EMBL" id="CP111017">
    <property type="protein sequence ID" value="WAR08770.1"/>
    <property type="molecule type" value="Genomic_DNA"/>
</dbReference>